<dbReference type="STRING" id="1016849.A0A0D1YWA8"/>
<dbReference type="PANTHER" id="PTHR10644">
    <property type="entry name" value="DNA REPAIR/RNA PROCESSING CPSF FAMILY"/>
    <property type="match status" value="1"/>
</dbReference>
<dbReference type="GO" id="GO:0003676">
    <property type="term" value="F:nucleic acid binding"/>
    <property type="evidence" value="ECO:0007669"/>
    <property type="project" value="InterPro"/>
</dbReference>
<feature type="compositionally biased region" description="Basic and acidic residues" evidence="4">
    <location>
        <begin position="185"/>
        <end position="195"/>
    </location>
</feature>
<evidence type="ECO:0000256" key="2">
    <source>
        <dbReference type="ARBA" id="ARBA00022664"/>
    </source>
</evidence>
<dbReference type="InterPro" id="IPR050358">
    <property type="entry name" value="RSE1/DDB1/CFT1"/>
</dbReference>
<evidence type="ECO:0000259" key="5">
    <source>
        <dbReference type="Pfam" id="PF03178"/>
    </source>
</evidence>
<comment type="subcellular location">
    <subcellularLocation>
        <location evidence="1">Nucleus</location>
    </subcellularLocation>
</comment>
<dbReference type="Proteomes" id="UP000053599">
    <property type="component" value="Unassembled WGS sequence"/>
</dbReference>
<accession>A0A0D1YWA8</accession>
<dbReference type="InterPro" id="IPR015943">
    <property type="entry name" value="WD40/YVTN_repeat-like_dom_sf"/>
</dbReference>
<dbReference type="EMBL" id="KN846951">
    <property type="protein sequence ID" value="KIV85844.1"/>
    <property type="molecule type" value="Genomic_DNA"/>
</dbReference>
<name>A0A0D1YWA8_9EURO</name>
<evidence type="ECO:0000256" key="4">
    <source>
        <dbReference type="SAM" id="MobiDB-lite"/>
    </source>
</evidence>
<dbReference type="Gene3D" id="2.130.10.10">
    <property type="entry name" value="YVTN repeat-like/Quinoprotein amine dehydrogenase"/>
    <property type="match status" value="2"/>
</dbReference>
<evidence type="ECO:0000313" key="9">
    <source>
        <dbReference type="Proteomes" id="UP000053599"/>
    </source>
</evidence>
<dbReference type="Pfam" id="PF03178">
    <property type="entry name" value="CPSF_A"/>
    <property type="match status" value="1"/>
</dbReference>
<evidence type="ECO:0000259" key="6">
    <source>
        <dbReference type="Pfam" id="PF10433"/>
    </source>
</evidence>
<dbReference type="GO" id="GO:0006397">
    <property type="term" value="P:mRNA processing"/>
    <property type="evidence" value="ECO:0007669"/>
    <property type="project" value="UniProtKB-KW"/>
</dbReference>
<evidence type="ECO:0000313" key="8">
    <source>
        <dbReference type="EMBL" id="KIV85844.1"/>
    </source>
</evidence>
<keyword evidence="3" id="KW-0539">Nucleus</keyword>
<evidence type="ECO:0008006" key="10">
    <source>
        <dbReference type="Google" id="ProtNLM"/>
    </source>
</evidence>
<dbReference type="InterPro" id="IPR058543">
    <property type="entry name" value="Beta-prop_RSE1/DDB1/CPSF1_2nd"/>
</dbReference>
<feature type="domain" description="RSE1/DDB1/CPSF1 first beta-propeller" evidence="6">
    <location>
        <begin position="13"/>
        <end position="419"/>
    </location>
</feature>
<sequence length="1359" mass="148630">MQCYTELLPPSGVTHALSLPFTSANDANLLVARTSLLQVFKCKQLEQGQETKLVLVAEYNLAGTVTSLGRVKTPDSKSGGDAVLIAFLDAKLSLIEWDPTLHSISTLSIHYYEHHDLHSAPWEPNLSECVSHLTIDPSSRCAAFNFGVSNLAIIPFHQTGDDLAMDDFDDIDGTEKGANSPTKQADTHTNGHETPHTPSFVLPLTVLDPGLLHPMDMTFLHEYRDPTIGILYSTAARSSNMSAERRDVTIYAVYALDLDQKASTTLQAVQKLPNDVYRIVALPPPVGGALLIGGNELIHIDQGGKSNAIAVNEFAKEASSFPMTDHSEYGLKLEGCHIEHLGNASGDMLVILKTGDLALLTFRLDGRSITSMALRRIGEGQMQSLLMGAASCTTSLGSNCLFIGSEESDSLLVSLAKRSTQLKRTTSRAQPGADGLDIEEDDADIEDEDDLYGENANGHSSGDASAQTFRLMDRLPALAPINSIALGSSRKRKRDETDPVGEPNMQQQEIALAYGRGNAGGLAFVTKQLEPKMPKRVRYEGTHRIWCFSSAEKQTGKDKSFDDMAIISQPTADGVGKSSLLRLDDGDLSPVAYSEFDEAAGSTISISQLKTTNHTIQVLPTEVRVYDFEFALSQIFPIVDEEEGQISKATKATFADPYLAVVKEDGTMTLLKADKAGELDEVELPDVLTSKSISSVSLYADTHDYFQASRFYSGGTSRGPVLAALTSEGHFCMLSLPNISIQLFQCDSLPFLPTYLMQDLQLPKHWRNKDELSEILLADLGDKTSLQPFLVLRNVTGDVVLYEPFPIPEVVGSFKFRKVATKPAQDAEDQTDEDGYQSTKPSMEVIQDFGGHASVIVPGFHPFVILKEASTMPHIYELAAANMRSVSAVNLSMCRQGFAFVDDQENISFAELPGSMMIGQTDWAIKRVPLGQDVSSVAYFEPTESYVLAANYPTDFQLPQDDEWHPEWQTETTRFLPTTLQSSLKLLSSKSHSIISQYHFDACERILCLKCLNLEISEETHERKDLIVVGTALVKGENVTTRGNIYIFDVVEVVPEPDVPESDVKLKLITREDVRGAVSALCDVGSQGFVLAAQGQKCMVRGLKEDMSILPVAFLDMRYYVHVAKELRGTGLCILGDAFSGLWLVGYSEEPYKLQILGRDLENPPVLAAEFLPSGKELFIISSDESSVLRVLQFDPENPKAERGTKLLLRSTFNAGATPTQMLLLPPATGTAFAESDADDMDLDVSQQSTVVQRMLASTQSGSLCMLTSLPDAAYRRLSTLQNTLLTTLDFQPCSLNPRAYRQVETDGVGGRGMIDGNFVRRWWETSTQQRVASADKAGGSVWEVRGDMGLISGDDLGI</sequence>
<dbReference type="OrthoDB" id="6109at2759"/>
<dbReference type="InterPro" id="IPR004871">
    <property type="entry name" value="RSE1/DDB1/CPSF1_C"/>
</dbReference>
<protein>
    <recommendedName>
        <fullName evidence="10">Cleavage/polyadenylation specificity factor A subunit C-terminal domain-containing protein</fullName>
    </recommendedName>
</protein>
<keyword evidence="2" id="KW-0507">mRNA processing</keyword>
<feature type="domain" description="RSE1/DDB1/CPSF1 second beta-propeller" evidence="7">
    <location>
        <begin position="542"/>
        <end position="911"/>
    </location>
</feature>
<reference evidence="8 9" key="1">
    <citation type="submission" date="2015-01" db="EMBL/GenBank/DDBJ databases">
        <title>The Genome Sequence of Exophiala sideris CBS121828.</title>
        <authorList>
            <consortium name="The Broad Institute Genomics Platform"/>
            <person name="Cuomo C."/>
            <person name="de Hoog S."/>
            <person name="Gorbushina A."/>
            <person name="Stielow B."/>
            <person name="Teixiera M."/>
            <person name="Abouelleil A."/>
            <person name="Chapman S.B."/>
            <person name="Priest M."/>
            <person name="Young S.K."/>
            <person name="Wortman J."/>
            <person name="Nusbaum C."/>
            <person name="Birren B."/>
        </authorList>
    </citation>
    <scope>NUCLEOTIDE SEQUENCE [LARGE SCALE GENOMIC DNA]</scope>
    <source>
        <strain evidence="8 9">CBS 121828</strain>
    </source>
</reference>
<organism evidence="8 9">
    <name type="scientific">Exophiala sideris</name>
    <dbReference type="NCBI Taxonomy" id="1016849"/>
    <lineage>
        <taxon>Eukaryota</taxon>
        <taxon>Fungi</taxon>
        <taxon>Dikarya</taxon>
        <taxon>Ascomycota</taxon>
        <taxon>Pezizomycotina</taxon>
        <taxon>Eurotiomycetes</taxon>
        <taxon>Chaetothyriomycetidae</taxon>
        <taxon>Chaetothyriales</taxon>
        <taxon>Herpotrichiellaceae</taxon>
        <taxon>Exophiala</taxon>
    </lineage>
</organism>
<dbReference type="Pfam" id="PF10433">
    <property type="entry name" value="Beta-prop_RSE1_1st"/>
    <property type="match status" value="1"/>
</dbReference>
<dbReference type="InterPro" id="IPR018846">
    <property type="entry name" value="Beta-prop_RSE1/DDB1/CPSF1_1st"/>
</dbReference>
<evidence type="ECO:0000256" key="1">
    <source>
        <dbReference type="ARBA" id="ARBA00004123"/>
    </source>
</evidence>
<evidence type="ECO:0000259" key="7">
    <source>
        <dbReference type="Pfam" id="PF23726"/>
    </source>
</evidence>
<dbReference type="HOGENOM" id="CLU_002414_2_1_1"/>
<evidence type="ECO:0000256" key="3">
    <source>
        <dbReference type="ARBA" id="ARBA00023242"/>
    </source>
</evidence>
<feature type="domain" description="RSE1/DDB1/CPSF1 C-terminal" evidence="5">
    <location>
        <begin position="981"/>
        <end position="1323"/>
    </location>
</feature>
<dbReference type="GO" id="GO:0005634">
    <property type="term" value="C:nucleus"/>
    <property type="evidence" value="ECO:0007669"/>
    <property type="project" value="UniProtKB-SubCell"/>
</dbReference>
<dbReference type="Pfam" id="PF23726">
    <property type="entry name" value="Beta-prop_RSE1_2nd"/>
    <property type="match status" value="1"/>
</dbReference>
<gene>
    <name evidence="8" type="ORF">PV11_01498</name>
</gene>
<proteinExistence type="predicted"/>
<feature type="region of interest" description="Disordered" evidence="4">
    <location>
        <begin position="168"/>
        <end position="196"/>
    </location>
</feature>